<proteinExistence type="predicted"/>
<dbReference type="GO" id="GO:0016020">
    <property type="term" value="C:membrane"/>
    <property type="evidence" value="ECO:0007669"/>
    <property type="project" value="GOC"/>
</dbReference>
<dbReference type="Proteomes" id="UP000049222">
    <property type="component" value="Unassembled WGS sequence"/>
</dbReference>
<dbReference type="PANTHER" id="PTHR21624">
    <property type="entry name" value="STEROL DESATURASE-RELATED PROTEIN"/>
    <property type="match status" value="1"/>
</dbReference>
<organism evidence="9 10">
    <name type="scientific">Jannaschia donghaensis</name>
    <dbReference type="NCBI Taxonomy" id="420998"/>
    <lineage>
        <taxon>Bacteria</taxon>
        <taxon>Pseudomonadati</taxon>
        <taxon>Pseudomonadota</taxon>
        <taxon>Alphaproteobacteria</taxon>
        <taxon>Rhodobacterales</taxon>
        <taxon>Roseobacteraceae</taxon>
        <taxon>Jannaschia</taxon>
    </lineage>
</organism>
<dbReference type="AlphaFoldDB" id="A0A0M6YHX0"/>
<keyword evidence="6 7" id="KW-0472">Membrane</keyword>
<dbReference type="RefSeq" id="WP_144430552.1">
    <property type="nucleotide sequence ID" value="NZ_CXSU01000011.1"/>
</dbReference>
<evidence type="ECO:0000313" key="10">
    <source>
        <dbReference type="Proteomes" id="UP000049222"/>
    </source>
</evidence>
<feature type="transmembrane region" description="Helical" evidence="7">
    <location>
        <begin position="18"/>
        <end position="35"/>
    </location>
</feature>
<sequence>MQYIQDLFVQSAQNGMEAIAKLIWPALAFLAIGMLTKGRQLFTDMRRAVPETSLNIKLMMFNLLFVAPGLVLFSQWSHNLVVGNGYAIFVPMDWSVLDPLVIMLVAIFIGDFTGYWRHRLEHTPILWPSHAVHHSDEEMTWLTLQRFHPVNRLTTFAIDSSVLLLLGFPAFAIIANSLVRHYYGYLIHADLPWTYGRASHVFVSPAMHRWHHSLDERFFQTNFATVFSIFDRAFGTYRVPGPCTSPLGVTDDIDRTLRAQLGYMFTPRAYRKITSGAASIFSWKTAPKEDAPEAITGQGDPT</sequence>
<dbReference type="OrthoDB" id="9770329at2"/>
<keyword evidence="2 7" id="KW-0812">Transmembrane</keyword>
<comment type="subcellular location">
    <subcellularLocation>
        <location evidence="1">Endomembrane system</location>
        <topology evidence="1">Multi-pass membrane protein</topology>
    </subcellularLocation>
</comment>
<keyword evidence="10" id="KW-1185">Reference proteome</keyword>
<dbReference type="GO" id="GO:0005506">
    <property type="term" value="F:iron ion binding"/>
    <property type="evidence" value="ECO:0007669"/>
    <property type="project" value="InterPro"/>
</dbReference>
<name>A0A0M6YHX0_9RHOB</name>
<evidence type="ECO:0000256" key="2">
    <source>
        <dbReference type="ARBA" id="ARBA00022692"/>
    </source>
</evidence>
<evidence type="ECO:0000256" key="6">
    <source>
        <dbReference type="ARBA" id="ARBA00023136"/>
    </source>
</evidence>
<dbReference type="GO" id="GO:0008610">
    <property type="term" value="P:lipid biosynthetic process"/>
    <property type="evidence" value="ECO:0007669"/>
    <property type="project" value="InterPro"/>
</dbReference>
<feature type="transmembrane region" description="Helical" evidence="7">
    <location>
        <begin position="96"/>
        <end position="116"/>
    </location>
</feature>
<dbReference type="GO" id="GO:0006643">
    <property type="term" value="P:membrane lipid metabolic process"/>
    <property type="evidence" value="ECO:0007669"/>
    <property type="project" value="TreeGrafter"/>
</dbReference>
<dbReference type="Pfam" id="PF04116">
    <property type="entry name" value="FA_hydroxylase"/>
    <property type="match status" value="1"/>
</dbReference>
<evidence type="ECO:0000256" key="7">
    <source>
        <dbReference type="SAM" id="Phobius"/>
    </source>
</evidence>
<evidence type="ECO:0000313" key="9">
    <source>
        <dbReference type="EMBL" id="CTQ49514.1"/>
    </source>
</evidence>
<feature type="transmembrane region" description="Helical" evidence="7">
    <location>
        <begin position="156"/>
        <end position="179"/>
    </location>
</feature>
<dbReference type="EMBL" id="CXSU01000011">
    <property type="protein sequence ID" value="CTQ49514.1"/>
    <property type="molecule type" value="Genomic_DNA"/>
</dbReference>
<feature type="domain" description="Fatty acid hydroxylase" evidence="8">
    <location>
        <begin position="103"/>
        <end position="236"/>
    </location>
</feature>
<evidence type="ECO:0000259" key="8">
    <source>
        <dbReference type="Pfam" id="PF04116"/>
    </source>
</evidence>
<keyword evidence="3 7" id="KW-1133">Transmembrane helix</keyword>
<keyword evidence="5" id="KW-0443">Lipid metabolism</keyword>
<dbReference type="STRING" id="420998.JDO7802_01528"/>
<evidence type="ECO:0000256" key="1">
    <source>
        <dbReference type="ARBA" id="ARBA00004127"/>
    </source>
</evidence>
<dbReference type="GO" id="GO:0012505">
    <property type="term" value="C:endomembrane system"/>
    <property type="evidence" value="ECO:0007669"/>
    <property type="project" value="UniProtKB-SubCell"/>
</dbReference>
<evidence type="ECO:0000256" key="5">
    <source>
        <dbReference type="ARBA" id="ARBA00023098"/>
    </source>
</evidence>
<dbReference type="InterPro" id="IPR006694">
    <property type="entry name" value="Fatty_acid_hydroxylase"/>
</dbReference>
<keyword evidence="4" id="KW-0560">Oxidoreductase</keyword>
<dbReference type="GO" id="GO:0050479">
    <property type="term" value="F:glyceryl-ether monooxygenase activity"/>
    <property type="evidence" value="ECO:0007669"/>
    <property type="project" value="TreeGrafter"/>
</dbReference>
<gene>
    <name evidence="9" type="ORF">JDO7802_01528</name>
</gene>
<protein>
    <submittedName>
        <fullName evidence="9">Fatty acid hydroxylase superfamily protein</fullName>
    </submittedName>
</protein>
<reference evidence="9 10" key="1">
    <citation type="submission" date="2015-07" db="EMBL/GenBank/DDBJ databases">
        <authorList>
            <person name="Noorani M."/>
        </authorList>
    </citation>
    <scope>NUCLEOTIDE SEQUENCE [LARGE SCALE GENOMIC DNA]</scope>
    <source>
        <strain evidence="9 10">CECT 7802</strain>
    </source>
</reference>
<accession>A0A0M6YHX0</accession>
<dbReference type="PANTHER" id="PTHR21624:SF1">
    <property type="entry name" value="ALKYLGLYCEROL MONOOXYGENASE"/>
    <property type="match status" value="1"/>
</dbReference>
<evidence type="ECO:0000256" key="4">
    <source>
        <dbReference type="ARBA" id="ARBA00023002"/>
    </source>
</evidence>
<feature type="transmembrane region" description="Helical" evidence="7">
    <location>
        <begin position="56"/>
        <end position="76"/>
    </location>
</feature>
<dbReference type="InterPro" id="IPR051689">
    <property type="entry name" value="Sterol_desaturase/TMEM195"/>
</dbReference>
<evidence type="ECO:0000256" key="3">
    <source>
        <dbReference type="ARBA" id="ARBA00022989"/>
    </source>
</evidence>